<name>A0ABT6Y2U8_9BACT</name>
<organism evidence="1 2">
    <name type="scientific">Flectobacillus roseus</name>
    <dbReference type="NCBI Taxonomy" id="502259"/>
    <lineage>
        <taxon>Bacteria</taxon>
        <taxon>Pseudomonadati</taxon>
        <taxon>Bacteroidota</taxon>
        <taxon>Cytophagia</taxon>
        <taxon>Cytophagales</taxon>
        <taxon>Flectobacillaceae</taxon>
        <taxon>Flectobacillus</taxon>
    </lineage>
</organism>
<dbReference type="RefSeq" id="WP_283343162.1">
    <property type="nucleotide sequence ID" value="NZ_JASHIF010000002.1"/>
</dbReference>
<dbReference type="Gene3D" id="3.40.30.10">
    <property type="entry name" value="Glutaredoxin"/>
    <property type="match status" value="1"/>
</dbReference>
<dbReference type="Pfam" id="PF14595">
    <property type="entry name" value="Thioredoxin_9"/>
    <property type="match status" value="1"/>
</dbReference>
<proteinExistence type="predicted"/>
<gene>
    <name evidence="1" type="ORF">QM524_01515</name>
</gene>
<keyword evidence="2" id="KW-1185">Reference proteome</keyword>
<dbReference type="EMBL" id="JASHIF010000002">
    <property type="protein sequence ID" value="MDI9857875.1"/>
    <property type="molecule type" value="Genomic_DNA"/>
</dbReference>
<reference evidence="1 2" key="1">
    <citation type="submission" date="2023-05" db="EMBL/GenBank/DDBJ databases">
        <title>Novel species of genus Flectobacillus isolated from stream in China.</title>
        <authorList>
            <person name="Lu H."/>
        </authorList>
    </citation>
    <scope>NUCLEOTIDE SEQUENCE [LARGE SCALE GENOMIC DNA]</scope>
    <source>
        <strain evidence="1 2">KCTC 42575</strain>
    </source>
</reference>
<evidence type="ECO:0000313" key="1">
    <source>
        <dbReference type="EMBL" id="MDI9857875.1"/>
    </source>
</evidence>
<evidence type="ECO:0000313" key="2">
    <source>
        <dbReference type="Proteomes" id="UP001236507"/>
    </source>
</evidence>
<accession>A0ABT6Y2U8</accession>
<comment type="caution">
    <text evidence="1">The sequence shown here is derived from an EMBL/GenBank/DDBJ whole genome shotgun (WGS) entry which is preliminary data.</text>
</comment>
<dbReference type="Proteomes" id="UP001236507">
    <property type="component" value="Unassembled WGS sequence"/>
</dbReference>
<sequence>MNYLAYKTLFEEILSAVTPAAPYDKPDYLNYTKLNQSRMKRWDKHLVLSDAILNKVQEITTPQHWIIITEPWCGDAAHIVPFLIKITEQNPLLSYEIQLRDSEPFLIEQYLTNGKSKSIPKLVSRDEDGKDLFVWGPRPEGAHQLMEELHEAKADFETIKIKLQNWYNEDKGEEICKELAQLIG</sequence>
<protein>
    <submittedName>
        <fullName evidence="1">Thioredoxin family protein</fullName>
    </submittedName>
</protein>